<dbReference type="HOGENOM" id="CLU_112793_1_0_5"/>
<accession>Q2VZ29</accession>
<dbReference type="CDD" id="cd00552">
    <property type="entry name" value="RaiA"/>
    <property type="match status" value="1"/>
</dbReference>
<sequence>MAPRASRSRPDGGIDKGTESPGRCQSVRQGRTERMETLMQIPLQITFHGVDHSDAVETRIREKVAKLEHLFDRITSCRVVIEQHHKNTSNLHHKGEPFHIRLALTVPGDELVVKRDPKDSHVNEDIYVALREAFAGMERQLKEYVDRSRGNVKARANA</sequence>
<evidence type="ECO:0008006" key="4">
    <source>
        <dbReference type="Google" id="ProtNLM"/>
    </source>
</evidence>
<protein>
    <recommendedName>
        <fullName evidence="4">Ribosomal subunit interface protein</fullName>
    </recommendedName>
</protein>
<dbReference type="Proteomes" id="UP000007058">
    <property type="component" value="Chromosome"/>
</dbReference>
<dbReference type="Gene3D" id="3.30.160.100">
    <property type="entry name" value="Ribosome hibernation promotion factor-like"/>
    <property type="match status" value="1"/>
</dbReference>
<gene>
    <name evidence="2" type="ordered locus">amb4342</name>
</gene>
<feature type="compositionally biased region" description="Basic and acidic residues" evidence="1">
    <location>
        <begin position="8"/>
        <end position="18"/>
    </location>
</feature>
<dbReference type="AlphaFoldDB" id="Q2VZ29"/>
<dbReference type="STRING" id="342108.amb4342"/>
<feature type="region of interest" description="Disordered" evidence="1">
    <location>
        <begin position="1"/>
        <end position="27"/>
    </location>
</feature>
<evidence type="ECO:0000256" key="1">
    <source>
        <dbReference type="SAM" id="MobiDB-lite"/>
    </source>
</evidence>
<reference evidence="2 3" key="1">
    <citation type="journal article" date="2005" name="DNA Res.">
        <title>Complete genome sequence of the facultative anaerobic magnetotactic bacterium Magnetospirillum sp. strain AMB-1.</title>
        <authorList>
            <person name="Matsunaga T."/>
            <person name="Okamura Y."/>
            <person name="Fukuda Y."/>
            <person name="Wahyudi A.T."/>
            <person name="Murase Y."/>
            <person name="Takeyama H."/>
        </authorList>
    </citation>
    <scope>NUCLEOTIDE SEQUENCE [LARGE SCALE GENOMIC DNA]</scope>
    <source>
        <strain evidence="3">ATCC 700264 / AMB-1</strain>
    </source>
</reference>
<dbReference type="InterPro" id="IPR003489">
    <property type="entry name" value="RHF/RaiA"/>
</dbReference>
<dbReference type="SUPFAM" id="SSF69754">
    <property type="entry name" value="Ribosome binding protein Y (YfiA homologue)"/>
    <property type="match status" value="1"/>
</dbReference>
<proteinExistence type="predicted"/>
<dbReference type="InterPro" id="IPR036567">
    <property type="entry name" value="RHF-like"/>
</dbReference>
<name>Q2VZ29_PARM1</name>
<keyword evidence="3" id="KW-1185">Reference proteome</keyword>
<dbReference type="KEGG" id="mag:amb4342"/>
<evidence type="ECO:0000313" key="3">
    <source>
        <dbReference type="Proteomes" id="UP000007058"/>
    </source>
</evidence>
<organism evidence="2 3">
    <name type="scientific">Paramagnetospirillum magneticum (strain ATCC 700264 / AMB-1)</name>
    <name type="common">Magnetospirillum magneticum</name>
    <dbReference type="NCBI Taxonomy" id="342108"/>
    <lineage>
        <taxon>Bacteria</taxon>
        <taxon>Pseudomonadati</taxon>
        <taxon>Pseudomonadota</taxon>
        <taxon>Alphaproteobacteria</taxon>
        <taxon>Rhodospirillales</taxon>
        <taxon>Magnetospirillaceae</taxon>
        <taxon>Paramagnetospirillum</taxon>
    </lineage>
</organism>
<dbReference type="EMBL" id="AP007255">
    <property type="protein sequence ID" value="BAE53146.1"/>
    <property type="molecule type" value="Genomic_DNA"/>
</dbReference>
<evidence type="ECO:0000313" key="2">
    <source>
        <dbReference type="EMBL" id="BAE53146.1"/>
    </source>
</evidence>
<dbReference type="Pfam" id="PF02482">
    <property type="entry name" value="Ribosomal_S30AE"/>
    <property type="match status" value="1"/>
</dbReference>